<dbReference type="KEGG" id="scoe:CP976_07425"/>
<protein>
    <recommendedName>
        <fullName evidence="4">Helix-turn-helix domain-containing protein</fullName>
    </recommendedName>
</protein>
<dbReference type="Proteomes" id="UP000326598">
    <property type="component" value="Chromosome"/>
</dbReference>
<organism evidence="2 3">
    <name type="scientific">Streptomyces coeruleorubidus</name>
    <dbReference type="NCBI Taxonomy" id="116188"/>
    <lineage>
        <taxon>Bacteria</taxon>
        <taxon>Bacillati</taxon>
        <taxon>Actinomycetota</taxon>
        <taxon>Actinomycetes</taxon>
        <taxon>Kitasatosporales</taxon>
        <taxon>Streptomycetaceae</taxon>
        <taxon>Streptomyces</taxon>
    </lineage>
</organism>
<sequence>MPSRFEFERAIRRSGLPPLARLLALTVATWADTETGRIAIRHQPAQSVLLEATGLSKSAFLSHRKTLLEEGWLQCKSPERIKAQKEHAQNVYSIHIPDGKAGSPGDLAKTDKPGKSDKARSPGDLAKPDKSDTAGSPGDRAQEGEVGYAPVRLGRQATTRVFPSSSTSSSPTGDGEQAGNEERIPDAFAYCQPLIKAMTDAGLVVSWQMTADDWQCVARIQQRAGVDQMVKFALGAKSRSPIRFAKFYLRAGWLGLPPKSTKPAPQPKHLRVLPDWCKDPDCDEITRMRQVEDANGLRSLRPCPECHPNRKDSAA</sequence>
<feature type="region of interest" description="Disordered" evidence="1">
    <location>
        <begin position="94"/>
        <end position="182"/>
    </location>
</feature>
<proteinExistence type="predicted"/>
<name>A0A5J6I009_STRC4</name>
<dbReference type="EMBL" id="CP023694">
    <property type="protein sequence ID" value="QEV23993.1"/>
    <property type="molecule type" value="Genomic_DNA"/>
</dbReference>
<evidence type="ECO:0000313" key="3">
    <source>
        <dbReference type="Proteomes" id="UP000326598"/>
    </source>
</evidence>
<dbReference type="AlphaFoldDB" id="A0A5J6I009"/>
<accession>A0A5J6I009</accession>
<evidence type="ECO:0000313" key="2">
    <source>
        <dbReference type="EMBL" id="QEV23993.1"/>
    </source>
</evidence>
<reference evidence="2 3" key="1">
    <citation type="submission" date="2017-09" db="EMBL/GenBank/DDBJ databases">
        <authorList>
            <person name="Lee N."/>
            <person name="Cho B.-K."/>
        </authorList>
    </citation>
    <scope>NUCLEOTIDE SEQUENCE [LARGE SCALE GENOMIC DNA]</scope>
    <source>
        <strain evidence="2 3">ATCC 13740</strain>
    </source>
</reference>
<feature type="compositionally biased region" description="Low complexity" evidence="1">
    <location>
        <begin position="163"/>
        <end position="172"/>
    </location>
</feature>
<evidence type="ECO:0008006" key="4">
    <source>
        <dbReference type="Google" id="ProtNLM"/>
    </source>
</evidence>
<evidence type="ECO:0000256" key="1">
    <source>
        <dbReference type="SAM" id="MobiDB-lite"/>
    </source>
</evidence>
<feature type="compositionally biased region" description="Basic and acidic residues" evidence="1">
    <location>
        <begin position="108"/>
        <end position="132"/>
    </location>
</feature>
<gene>
    <name evidence="2" type="ORF">CP976_07425</name>
</gene>